<feature type="compositionally biased region" description="Basic residues" evidence="1">
    <location>
        <begin position="147"/>
        <end position="156"/>
    </location>
</feature>
<reference evidence="2" key="2">
    <citation type="submission" date="2019-07" db="EMBL/GenBank/DDBJ databases">
        <authorList>
            <person name="Yang Y."/>
            <person name="Bocs S."/>
            <person name="Baudouin L."/>
        </authorList>
    </citation>
    <scope>NUCLEOTIDE SEQUENCE</scope>
    <source>
        <tissue evidence="2">Spear leaf of Hainan Tall coconut</tissue>
    </source>
</reference>
<comment type="caution">
    <text evidence="2">The sequence shown here is derived from an EMBL/GenBank/DDBJ whole genome shotgun (WGS) entry which is preliminary data.</text>
</comment>
<keyword evidence="3" id="KW-1185">Reference proteome</keyword>
<gene>
    <name evidence="2" type="ORF">COCNU_12G007660</name>
</gene>
<feature type="compositionally biased region" description="Polar residues" evidence="1">
    <location>
        <begin position="69"/>
        <end position="81"/>
    </location>
</feature>
<dbReference type="OrthoDB" id="1707227at2759"/>
<feature type="compositionally biased region" description="Low complexity" evidence="1">
    <location>
        <begin position="299"/>
        <end position="312"/>
    </location>
</feature>
<protein>
    <submittedName>
        <fullName evidence="2">Uncharacterized protein</fullName>
    </submittedName>
</protein>
<name>A0A8K0NAX9_COCNU</name>
<dbReference type="PANTHER" id="PTHR34054:SF2">
    <property type="entry name" value="EXPRESSED PROTEIN"/>
    <property type="match status" value="1"/>
</dbReference>
<organism evidence="2 3">
    <name type="scientific">Cocos nucifera</name>
    <name type="common">Coconut palm</name>
    <dbReference type="NCBI Taxonomy" id="13894"/>
    <lineage>
        <taxon>Eukaryota</taxon>
        <taxon>Viridiplantae</taxon>
        <taxon>Streptophyta</taxon>
        <taxon>Embryophyta</taxon>
        <taxon>Tracheophyta</taxon>
        <taxon>Spermatophyta</taxon>
        <taxon>Magnoliopsida</taxon>
        <taxon>Liliopsida</taxon>
        <taxon>Arecaceae</taxon>
        <taxon>Arecoideae</taxon>
        <taxon>Cocoseae</taxon>
        <taxon>Attaleinae</taxon>
        <taxon>Cocos</taxon>
    </lineage>
</organism>
<proteinExistence type="predicted"/>
<evidence type="ECO:0000313" key="3">
    <source>
        <dbReference type="Proteomes" id="UP000797356"/>
    </source>
</evidence>
<dbReference type="AlphaFoldDB" id="A0A8K0NAX9"/>
<dbReference type="InterPro" id="IPR045884">
    <property type="entry name" value="At5g59350-like"/>
</dbReference>
<accession>A0A8K0NAX9</accession>
<evidence type="ECO:0000313" key="2">
    <source>
        <dbReference type="EMBL" id="KAG1365766.1"/>
    </source>
</evidence>
<dbReference type="Proteomes" id="UP000797356">
    <property type="component" value="Chromosome 12"/>
</dbReference>
<dbReference type="PANTHER" id="PTHR34054">
    <property type="entry name" value="EXPRESSED PROTEIN"/>
    <property type="match status" value="1"/>
</dbReference>
<reference evidence="2" key="1">
    <citation type="journal article" date="2017" name="Gigascience">
        <title>The genome draft of coconut (Cocos nucifera).</title>
        <authorList>
            <person name="Xiao Y."/>
            <person name="Xu P."/>
            <person name="Fan H."/>
            <person name="Baudouin L."/>
            <person name="Xia W."/>
            <person name="Bocs S."/>
            <person name="Xu J."/>
            <person name="Li Q."/>
            <person name="Guo A."/>
            <person name="Zhou L."/>
            <person name="Li J."/>
            <person name="Wu Y."/>
            <person name="Ma Z."/>
            <person name="Armero A."/>
            <person name="Issali A.E."/>
            <person name="Liu N."/>
            <person name="Peng M."/>
            <person name="Yang Y."/>
        </authorList>
    </citation>
    <scope>NUCLEOTIDE SEQUENCE</scope>
    <source>
        <tissue evidence="2">Spear leaf of Hainan Tall coconut</tissue>
    </source>
</reference>
<evidence type="ECO:0000256" key="1">
    <source>
        <dbReference type="SAM" id="MobiDB-lite"/>
    </source>
</evidence>
<feature type="region of interest" description="Disordered" evidence="1">
    <location>
        <begin position="132"/>
        <end position="159"/>
    </location>
</feature>
<feature type="region of interest" description="Disordered" evidence="1">
    <location>
        <begin position="69"/>
        <end position="89"/>
    </location>
</feature>
<sequence>MRRLSSLGIGLSLVSGFLFLALAAELYYLFWWKKRGANGDIEDNYTNPGRELLYLFCWKKPSSLSSTALNPQEISTSANSTDHSDDGQLYLHSNSGKDHLLSPFGGGEESVEAELMRLHSLSGPPRILFTIKEETKEDLESEDGRSRGGRSRKSSRGRSLSDLLVSAETPFLTPLSSPPFFTPPLTPLDCYSRHGFNPLFESSKEDDLNRVRSSPPPKFKFLKDAEEKLLRKTLMEEALKAHRNGGVVEDVAKQQASLPSHHHPAVATSSPTGPEEEENGSFINIVIAKNRDKGHLHHSSSSQVIPLPSSPSNVKAAHGKPISHLSSKE</sequence>
<feature type="region of interest" description="Disordered" evidence="1">
    <location>
        <begin position="255"/>
        <end position="329"/>
    </location>
</feature>
<dbReference type="EMBL" id="CM017883">
    <property type="protein sequence ID" value="KAG1365766.1"/>
    <property type="molecule type" value="Genomic_DNA"/>
</dbReference>